<evidence type="ECO:0000313" key="1">
    <source>
        <dbReference type="EMBL" id="MQM19714.1"/>
    </source>
</evidence>
<name>A0A843XJB5_COLES</name>
<reference evidence="1" key="1">
    <citation type="submission" date="2017-07" db="EMBL/GenBank/DDBJ databases">
        <title>Taro Niue Genome Assembly and Annotation.</title>
        <authorList>
            <person name="Atibalentja N."/>
            <person name="Keating K."/>
            <person name="Fields C.J."/>
        </authorList>
    </citation>
    <scope>NUCLEOTIDE SEQUENCE</scope>
    <source>
        <strain evidence="1">Niue_2</strain>
        <tissue evidence="1">Leaf</tissue>
    </source>
</reference>
<proteinExistence type="predicted"/>
<gene>
    <name evidence="1" type="ORF">Taro_052725</name>
</gene>
<dbReference type="Proteomes" id="UP000652761">
    <property type="component" value="Unassembled WGS sequence"/>
</dbReference>
<dbReference type="AlphaFoldDB" id="A0A843XJB5"/>
<keyword evidence="2" id="KW-1185">Reference proteome</keyword>
<comment type="caution">
    <text evidence="1">The sequence shown here is derived from an EMBL/GenBank/DDBJ whole genome shotgun (WGS) entry which is preliminary data.</text>
</comment>
<dbReference type="EMBL" id="NMUH01009140">
    <property type="protein sequence ID" value="MQM19714.1"/>
    <property type="molecule type" value="Genomic_DNA"/>
</dbReference>
<evidence type="ECO:0000313" key="2">
    <source>
        <dbReference type="Proteomes" id="UP000652761"/>
    </source>
</evidence>
<accession>A0A843XJB5</accession>
<protein>
    <submittedName>
        <fullName evidence="1">Uncharacterized protein</fullName>
    </submittedName>
</protein>
<sequence>MNVAALLDAIPGTASVTCGSDRVEEALSTVGEDVVASPMRFSDDFGFRQSVRRGNHVRTTFRVWVCRRRGGFGVFQLGEQCGPVIPGHLHCWFTVYNRGGGRRRDMNAAALLDAIPGTASVTCGSGFRLASDRGDAFKGFKRGFCPGRDFNQSFKSFVSARQSRGGSVWRRGGCCGFSGEVFRRFWLPAVHAAWEPREDDVRSVGVPSARRFWRLPVGWLEGHRVINDKPFLTLVYRVSYIKVILVVRRLFRNTSLVSYPSTGCLGIVSVWEYRQVACSALVVGGRTPVVDTGPQLVLFQCLTLGFSAGVPKGVRLGPVGCVTYRLWRLVSLHCSWLVVVERQLDLSSVTARLRGSSCALLSGLDTGVMNQ</sequence>
<organism evidence="1 2">
    <name type="scientific">Colocasia esculenta</name>
    <name type="common">Wild taro</name>
    <name type="synonym">Arum esculentum</name>
    <dbReference type="NCBI Taxonomy" id="4460"/>
    <lineage>
        <taxon>Eukaryota</taxon>
        <taxon>Viridiplantae</taxon>
        <taxon>Streptophyta</taxon>
        <taxon>Embryophyta</taxon>
        <taxon>Tracheophyta</taxon>
        <taxon>Spermatophyta</taxon>
        <taxon>Magnoliopsida</taxon>
        <taxon>Liliopsida</taxon>
        <taxon>Araceae</taxon>
        <taxon>Aroideae</taxon>
        <taxon>Colocasieae</taxon>
        <taxon>Colocasia</taxon>
    </lineage>
</organism>